<dbReference type="EMBL" id="KN716188">
    <property type="protein sequence ID" value="KJH51254.1"/>
    <property type="molecule type" value="Genomic_DNA"/>
</dbReference>
<dbReference type="AlphaFoldDB" id="A0A0D8Y5K2"/>
<evidence type="ECO:0000313" key="2">
    <source>
        <dbReference type="Proteomes" id="UP000053766"/>
    </source>
</evidence>
<organism evidence="1 2">
    <name type="scientific">Dictyocaulus viviparus</name>
    <name type="common">Bovine lungworm</name>
    <dbReference type="NCBI Taxonomy" id="29172"/>
    <lineage>
        <taxon>Eukaryota</taxon>
        <taxon>Metazoa</taxon>
        <taxon>Ecdysozoa</taxon>
        <taxon>Nematoda</taxon>
        <taxon>Chromadorea</taxon>
        <taxon>Rhabditida</taxon>
        <taxon>Rhabditina</taxon>
        <taxon>Rhabditomorpha</taxon>
        <taxon>Strongyloidea</taxon>
        <taxon>Metastrongylidae</taxon>
        <taxon>Dictyocaulus</taxon>
    </lineage>
</organism>
<proteinExistence type="predicted"/>
<accession>A0A0D8Y5K2</accession>
<reference evidence="2" key="2">
    <citation type="journal article" date="2016" name="Sci. Rep.">
        <title>Dictyocaulus viviparus genome, variome and transcriptome elucidate lungworm biology and support future intervention.</title>
        <authorList>
            <person name="McNulty S.N."/>
            <person name="Strube C."/>
            <person name="Rosa B.A."/>
            <person name="Martin J.C."/>
            <person name="Tyagi R."/>
            <person name="Choi Y.J."/>
            <person name="Wang Q."/>
            <person name="Hallsworth Pepin K."/>
            <person name="Zhang X."/>
            <person name="Ozersky P."/>
            <person name="Wilson R.K."/>
            <person name="Sternberg P.W."/>
            <person name="Gasser R.B."/>
            <person name="Mitreva M."/>
        </authorList>
    </citation>
    <scope>NUCLEOTIDE SEQUENCE [LARGE SCALE GENOMIC DNA]</scope>
    <source>
        <strain evidence="2">HannoverDv2000</strain>
    </source>
</reference>
<gene>
    <name evidence="1" type="ORF">DICVIV_02619</name>
</gene>
<protein>
    <submittedName>
        <fullName evidence="1">Uncharacterized protein</fullName>
    </submittedName>
</protein>
<sequence>MAFRYLIAHQILEEPTGRRIEKYFYLIHFQVPVHFLYKHILHKYTTRPSFNGNNHVGFPLVNATRDWFSLRLPWYGSFTASDFEECITIIFIVFEVDTT</sequence>
<evidence type="ECO:0000313" key="1">
    <source>
        <dbReference type="EMBL" id="KJH51254.1"/>
    </source>
</evidence>
<name>A0A0D8Y5K2_DICVI</name>
<reference evidence="1 2" key="1">
    <citation type="submission" date="2013-11" db="EMBL/GenBank/DDBJ databases">
        <title>Draft genome of the bovine lungworm Dictyocaulus viviparus.</title>
        <authorList>
            <person name="Mitreva M."/>
        </authorList>
    </citation>
    <scope>NUCLEOTIDE SEQUENCE [LARGE SCALE GENOMIC DNA]</scope>
    <source>
        <strain evidence="1 2">HannoverDv2000</strain>
    </source>
</reference>
<keyword evidence="2" id="KW-1185">Reference proteome</keyword>
<dbReference type="Proteomes" id="UP000053766">
    <property type="component" value="Unassembled WGS sequence"/>
</dbReference>